<sequence length="251" mass="29516">MTENQDQDSYFVFKCVEKQFTESTLDGNFYFARNSYFIDLEKQQIDKGIGDKREGVWSEMMEPETKKIFIIVDGEEIHINFEKAVYRQEHEKLKGCPICCFVCLSAKNDMELDVNTGTVNLKPEIEGKLAEQFAGRDLILFHNFDELITRINKVFKRDGLNMLRSTIKYYDDEVESHPLSEEEFKRNPPRALLYKRKFFEFQKEFRIIITQPQDKDILVNVGDIRDISYNLGEINARKLPIEFKYAPDATS</sequence>
<proteinExistence type="predicted"/>
<name>A0A9W5NMD8_BACC8</name>
<dbReference type="EMBL" id="AHER01000061">
    <property type="protein sequence ID" value="EJR12432.1"/>
    <property type="molecule type" value="Genomic_DNA"/>
</dbReference>
<comment type="caution">
    <text evidence="1">The sequence shown here is derived from an EMBL/GenBank/DDBJ whole genome shotgun (WGS) entry which is preliminary data.</text>
</comment>
<organism evidence="1 2">
    <name type="scientific">Bacillus cereus (strain VD014)</name>
    <dbReference type="NCBI Taxonomy" id="1053223"/>
    <lineage>
        <taxon>Bacteria</taxon>
        <taxon>Bacillati</taxon>
        <taxon>Bacillota</taxon>
        <taxon>Bacilli</taxon>
        <taxon>Bacillales</taxon>
        <taxon>Bacillaceae</taxon>
        <taxon>Bacillus</taxon>
        <taxon>Bacillus cereus group</taxon>
    </lineage>
</organism>
<accession>A0A9W5NMD8</accession>
<protein>
    <submittedName>
        <fullName evidence="1">Uncharacterized protein</fullName>
    </submittedName>
</protein>
<dbReference type="AlphaFoldDB" id="A0A9W5NMD8"/>
<evidence type="ECO:0000313" key="2">
    <source>
        <dbReference type="Proteomes" id="UP000006607"/>
    </source>
</evidence>
<evidence type="ECO:0000313" key="1">
    <source>
        <dbReference type="EMBL" id="EJR12432.1"/>
    </source>
</evidence>
<reference evidence="1" key="1">
    <citation type="submission" date="2012-04" db="EMBL/GenBank/DDBJ databases">
        <title>The Genome Sequence of Bacillus cereus VD014.</title>
        <authorList>
            <consortium name="The Broad Institute Genome Sequencing Platform"/>
            <consortium name="The Broad Institute Genome Sequencing Center for Infectious Disease"/>
            <person name="Feldgarden M."/>
            <person name="Van der Auwera G.A."/>
            <person name="Mahillon J."/>
            <person name="Duprez V."/>
            <person name="Timmery S."/>
            <person name="Mattelet C."/>
            <person name="Dierick K."/>
            <person name="Sun M."/>
            <person name="Yu Z."/>
            <person name="Zhu L."/>
            <person name="Hu X."/>
            <person name="Shank E.B."/>
            <person name="Swiecicka I."/>
            <person name="Hansen B.M."/>
            <person name="Andrup L."/>
            <person name="Young S.K."/>
            <person name="Zeng Q."/>
            <person name="Gargeya S."/>
            <person name="Fitzgerald M."/>
            <person name="Haas B."/>
            <person name="Abouelleil A."/>
            <person name="Alvarado L."/>
            <person name="Arachchi H.M."/>
            <person name="Berlin A."/>
            <person name="Chapman S.B."/>
            <person name="Goldberg J."/>
            <person name="Griggs A."/>
            <person name="Gujja S."/>
            <person name="Hansen M."/>
            <person name="Howarth C."/>
            <person name="Imamovic A."/>
            <person name="Larimer J."/>
            <person name="McCowen C."/>
            <person name="Montmayeur A."/>
            <person name="Murphy C."/>
            <person name="Neiman D."/>
            <person name="Pearson M."/>
            <person name="Priest M."/>
            <person name="Roberts A."/>
            <person name="Saif S."/>
            <person name="Shea T."/>
            <person name="Sisk P."/>
            <person name="Sykes S."/>
            <person name="Wortman J."/>
            <person name="Nusbaum C."/>
            <person name="Birren B."/>
        </authorList>
    </citation>
    <scope>NUCLEOTIDE SEQUENCE</scope>
    <source>
        <strain evidence="1">VD014</strain>
    </source>
</reference>
<dbReference type="RefSeq" id="WP_000138490.1">
    <property type="nucleotide sequence ID" value="NZ_JH792026.1"/>
</dbReference>
<dbReference type="Proteomes" id="UP000006607">
    <property type="component" value="Unassembled WGS sequence"/>
</dbReference>
<gene>
    <name evidence="1" type="ORF">IIA_05625</name>
</gene>